<protein>
    <submittedName>
        <fullName evidence="1">Wound-responsive family protein</fullName>
    </submittedName>
</protein>
<dbReference type="EMBL" id="JARAOO010000012">
    <property type="protein sequence ID" value="KAJ7948242.1"/>
    <property type="molecule type" value="Genomic_DNA"/>
</dbReference>
<dbReference type="InterPro" id="IPR022251">
    <property type="entry name" value="DUF3774_wound-induced"/>
</dbReference>
<dbReference type="AlphaFoldDB" id="A0AAD7KYJ2"/>
<gene>
    <name evidence="1" type="ORF">O6P43_028751</name>
</gene>
<dbReference type="Pfam" id="PF12609">
    <property type="entry name" value="DUF3774"/>
    <property type="match status" value="1"/>
</dbReference>
<sequence length="96" mass="10850">MRQSKSLRRIPTRRALVVAASVGIVEALKDQGVCRWNCAIRSTQQYAKNHVRSLSQAKKLASPSSAMVSNKLRDDKMKQSEETLRKVMYLSCWGPN</sequence>
<evidence type="ECO:0000313" key="2">
    <source>
        <dbReference type="Proteomes" id="UP001163823"/>
    </source>
</evidence>
<dbReference type="KEGG" id="qsa:O6P43_028751"/>
<dbReference type="Proteomes" id="UP001163823">
    <property type="component" value="Chromosome 12"/>
</dbReference>
<accession>A0AAD7KYJ2</accession>
<evidence type="ECO:0000313" key="1">
    <source>
        <dbReference type="EMBL" id="KAJ7948242.1"/>
    </source>
</evidence>
<reference evidence="1" key="1">
    <citation type="journal article" date="2023" name="Science">
        <title>Elucidation of the pathway for biosynthesis of saponin adjuvants from the soapbark tree.</title>
        <authorList>
            <person name="Reed J."/>
            <person name="Orme A."/>
            <person name="El-Demerdash A."/>
            <person name="Owen C."/>
            <person name="Martin L.B.B."/>
            <person name="Misra R.C."/>
            <person name="Kikuchi S."/>
            <person name="Rejzek M."/>
            <person name="Martin A.C."/>
            <person name="Harkess A."/>
            <person name="Leebens-Mack J."/>
            <person name="Louveau T."/>
            <person name="Stephenson M.J."/>
            <person name="Osbourn A."/>
        </authorList>
    </citation>
    <scope>NUCLEOTIDE SEQUENCE</scope>
    <source>
        <strain evidence="1">S10</strain>
    </source>
</reference>
<keyword evidence="2" id="KW-1185">Reference proteome</keyword>
<name>A0AAD7KYJ2_QUISA</name>
<organism evidence="1 2">
    <name type="scientific">Quillaja saponaria</name>
    <name type="common">Soap bark tree</name>
    <dbReference type="NCBI Taxonomy" id="32244"/>
    <lineage>
        <taxon>Eukaryota</taxon>
        <taxon>Viridiplantae</taxon>
        <taxon>Streptophyta</taxon>
        <taxon>Embryophyta</taxon>
        <taxon>Tracheophyta</taxon>
        <taxon>Spermatophyta</taxon>
        <taxon>Magnoliopsida</taxon>
        <taxon>eudicotyledons</taxon>
        <taxon>Gunneridae</taxon>
        <taxon>Pentapetalae</taxon>
        <taxon>rosids</taxon>
        <taxon>fabids</taxon>
        <taxon>Fabales</taxon>
        <taxon>Quillajaceae</taxon>
        <taxon>Quillaja</taxon>
    </lineage>
</organism>
<dbReference type="PANTHER" id="PTHR33090">
    <property type="entry name" value="DUF3774 DOMAIN PROTEIN-RELATED"/>
    <property type="match status" value="1"/>
</dbReference>
<proteinExistence type="predicted"/>
<comment type="caution">
    <text evidence="1">The sequence shown here is derived from an EMBL/GenBank/DDBJ whole genome shotgun (WGS) entry which is preliminary data.</text>
</comment>